<accession>A0ACA9LH36</accession>
<evidence type="ECO:0000313" key="2">
    <source>
        <dbReference type="Proteomes" id="UP000789702"/>
    </source>
</evidence>
<evidence type="ECO:0000313" key="1">
    <source>
        <dbReference type="EMBL" id="CAG8525248.1"/>
    </source>
</evidence>
<dbReference type="Proteomes" id="UP000789702">
    <property type="component" value="Unassembled WGS sequence"/>
</dbReference>
<protein>
    <submittedName>
        <fullName evidence="1">6854_t:CDS:1</fullName>
    </submittedName>
</protein>
<name>A0ACA9LH36_9GLOM</name>
<dbReference type="EMBL" id="CAJVPU010003923">
    <property type="protein sequence ID" value="CAG8525248.1"/>
    <property type="molecule type" value="Genomic_DNA"/>
</dbReference>
<gene>
    <name evidence="1" type="ORF">DHETER_LOCUS4114</name>
</gene>
<organism evidence="1 2">
    <name type="scientific">Dentiscutata heterogama</name>
    <dbReference type="NCBI Taxonomy" id="1316150"/>
    <lineage>
        <taxon>Eukaryota</taxon>
        <taxon>Fungi</taxon>
        <taxon>Fungi incertae sedis</taxon>
        <taxon>Mucoromycota</taxon>
        <taxon>Glomeromycotina</taxon>
        <taxon>Glomeromycetes</taxon>
        <taxon>Diversisporales</taxon>
        <taxon>Gigasporaceae</taxon>
        <taxon>Dentiscutata</taxon>
    </lineage>
</organism>
<keyword evidence="2" id="KW-1185">Reference proteome</keyword>
<sequence>NIAVLLLYWLNGLTFSTNMYYFYVLMDLSSTKLGSLLPFLI</sequence>
<comment type="caution">
    <text evidence="1">The sequence shown here is derived from an EMBL/GenBank/DDBJ whole genome shotgun (WGS) entry which is preliminary data.</text>
</comment>
<feature type="non-terminal residue" evidence="1">
    <location>
        <position position="1"/>
    </location>
</feature>
<reference evidence="1" key="1">
    <citation type="submission" date="2021-06" db="EMBL/GenBank/DDBJ databases">
        <authorList>
            <person name="Kallberg Y."/>
            <person name="Tangrot J."/>
            <person name="Rosling A."/>
        </authorList>
    </citation>
    <scope>NUCLEOTIDE SEQUENCE</scope>
    <source>
        <strain evidence="1">IL203A</strain>
    </source>
</reference>
<proteinExistence type="predicted"/>